<evidence type="ECO:0000256" key="18">
    <source>
        <dbReference type="PIRSR" id="PIRSR602077-3"/>
    </source>
</evidence>
<dbReference type="FunFam" id="1.10.287.70:FF:000007">
    <property type="entry name" value="Voltage-dependent L-type calcium channel subunit alpha"/>
    <property type="match status" value="1"/>
</dbReference>
<comment type="similarity">
    <text evidence="19">Belongs to the calcium channel alpha-1 subunit (TC 1.A.1.11) family.</text>
</comment>
<evidence type="ECO:0000256" key="9">
    <source>
        <dbReference type="ARBA" id="ARBA00022837"/>
    </source>
</evidence>
<feature type="transmembrane region" description="Helical" evidence="21">
    <location>
        <begin position="95"/>
        <end position="115"/>
    </location>
</feature>
<feature type="domain" description="EF-hand" evidence="22">
    <location>
        <begin position="1394"/>
        <end position="1429"/>
    </location>
</feature>
<evidence type="ECO:0000256" key="17">
    <source>
        <dbReference type="PIRSR" id="PIRSR602077-1"/>
    </source>
</evidence>
<dbReference type="FunFam" id="1.20.120.350:FF:000001">
    <property type="entry name" value="Voltage-dependent L-type calcium channel subunit alpha"/>
    <property type="match status" value="1"/>
</dbReference>
<reference evidence="23" key="1">
    <citation type="submission" date="2025-08" db="UniProtKB">
        <authorList>
            <consortium name="Ensembl"/>
        </authorList>
    </citation>
    <scope>IDENTIFICATION</scope>
</reference>
<keyword evidence="2" id="KW-0813">Transport</keyword>
<keyword evidence="12" id="KW-0406">Ion transport</keyword>
<keyword evidence="11 21" id="KW-1133">Transmembrane helix</keyword>
<dbReference type="PANTHER" id="PTHR45628:SF9">
    <property type="entry name" value="VOLTAGE-DEPENDENT L-TYPE CALCIUM CHANNEL SUBUNIT ALPHA-1S"/>
    <property type="match status" value="1"/>
</dbReference>
<feature type="transmembrane region" description="Helical" evidence="21">
    <location>
        <begin position="467"/>
        <end position="484"/>
    </location>
</feature>
<dbReference type="Ensembl" id="ENSCPGT00000015233.1">
    <property type="protein sequence ID" value="ENSCPGP00000013894.1"/>
    <property type="gene ID" value="ENSCPGG00000005637.1"/>
</dbReference>
<feature type="transmembrane region" description="Helical" evidence="21">
    <location>
        <begin position="632"/>
        <end position="658"/>
    </location>
</feature>
<dbReference type="FunFam" id="1.10.287.70:FF:000009">
    <property type="entry name" value="Voltage-dependent L-type calcium channel subunit alpha"/>
    <property type="match status" value="1"/>
</dbReference>
<evidence type="ECO:0000256" key="10">
    <source>
        <dbReference type="ARBA" id="ARBA00022882"/>
    </source>
</evidence>
<feature type="transmembrane region" description="Helical" evidence="21">
    <location>
        <begin position="430"/>
        <end position="447"/>
    </location>
</feature>
<feature type="transmembrane region" description="Helical" evidence="21">
    <location>
        <begin position="1263"/>
        <end position="1281"/>
    </location>
</feature>
<evidence type="ECO:0000256" key="15">
    <source>
        <dbReference type="ARBA" id="ARBA00023180"/>
    </source>
</evidence>
<evidence type="ECO:0000256" key="8">
    <source>
        <dbReference type="ARBA" id="ARBA00022737"/>
    </source>
</evidence>
<comment type="function">
    <text evidence="19">Voltage-sensitive calcium channels (VSCC) mediate the entry of calcium ions into excitable cells and are also involved in a variety of calcium-dependent processes, including muscle contraction, hormone or neurotransmitter release, gene expression, cell motility, cell division and cell death.</text>
</comment>
<dbReference type="InterPro" id="IPR031649">
    <property type="entry name" value="GPHH_dom"/>
</dbReference>
<dbReference type="FunFam" id="1.20.120.350:FF:000010">
    <property type="entry name" value="Voltage-dependent L-type calcium channel subunit alpha"/>
    <property type="match status" value="1"/>
</dbReference>
<comment type="subcellular location">
    <subcellularLocation>
        <location evidence="1 19">Membrane</location>
        <topology evidence="1 19">Multi-pass membrane protein</topology>
    </subcellularLocation>
</comment>
<evidence type="ECO:0000256" key="16">
    <source>
        <dbReference type="ARBA" id="ARBA00023303"/>
    </source>
</evidence>
<dbReference type="Gene3D" id="1.10.287.70">
    <property type="match status" value="4"/>
</dbReference>
<feature type="binding site" evidence="17">
    <location>
        <position position="292"/>
    </location>
    <ligand>
        <name>Ca(2+)</name>
        <dbReference type="ChEBI" id="CHEBI:29108"/>
    </ligand>
</feature>
<dbReference type="InterPro" id="IPR011992">
    <property type="entry name" value="EF-hand-dom_pair"/>
</dbReference>
<keyword evidence="3" id="KW-0597">Phosphoprotein</keyword>
<feature type="glycosylation site" description="N-linked (GlcNAc...) asparagine" evidence="18">
    <location>
        <position position="257"/>
    </location>
</feature>
<accession>A0A8C3JXX7</accession>
<dbReference type="SUPFAM" id="SSF81324">
    <property type="entry name" value="Voltage-gated potassium channels"/>
    <property type="match status" value="4"/>
</dbReference>
<evidence type="ECO:0000313" key="24">
    <source>
        <dbReference type="Proteomes" id="UP000694419"/>
    </source>
</evidence>
<evidence type="ECO:0000256" key="2">
    <source>
        <dbReference type="ARBA" id="ARBA00022448"/>
    </source>
</evidence>
<dbReference type="PRINTS" id="PR01630">
    <property type="entry name" value="LVDCCALPHA1"/>
</dbReference>
<dbReference type="InterPro" id="IPR027359">
    <property type="entry name" value="Volt_channel_dom_sf"/>
</dbReference>
<organism evidence="23 24">
    <name type="scientific">Calidris pygmaea</name>
    <name type="common">Spoon-billed sandpiper</name>
    <dbReference type="NCBI Taxonomy" id="425635"/>
    <lineage>
        <taxon>Eukaryota</taxon>
        <taxon>Metazoa</taxon>
        <taxon>Chordata</taxon>
        <taxon>Craniata</taxon>
        <taxon>Vertebrata</taxon>
        <taxon>Euteleostomi</taxon>
        <taxon>Archelosauria</taxon>
        <taxon>Archosauria</taxon>
        <taxon>Dinosauria</taxon>
        <taxon>Saurischia</taxon>
        <taxon>Theropoda</taxon>
        <taxon>Coelurosauria</taxon>
        <taxon>Aves</taxon>
        <taxon>Neognathae</taxon>
        <taxon>Neoaves</taxon>
        <taxon>Charadriiformes</taxon>
        <taxon>Scolopacidae</taxon>
        <taxon>Calidris</taxon>
    </lineage>
</organism>
<dbReference type="SUPFAM" id="SSF47473">
    <property type="entry name" value="EF-hand"/>
    <property type="match status" value="1"/>
</dbReference>
<dbReference type="GO" id="GO:0042383">
    <property type="term" value="C:sarcolemma"/>
    <property type="evidence" value="ECO:0007669"/>
    <property type="project" value="UniProtKB-ARBA"/>
</dbReference>
<feature type="transmembrane region" description="Helical" evidence="21">
    <location>
        <begin position="58"/>
        <end position="75"/>
    </location>
</feature>
<name>A0A8C3JXX7_9CHAR</name>
<keyword evidence="6 21" id="KW-0812">Transmembrane</keyword>
<dbReference type="GO" id="GO:0098703">
    <property type="term" value="P:calcium ion import across plasma membrane"/>
    <property type="evidence" value="ECO:0007669"/>
    <property type="project" value="TreeGrafter"/>
</dbReference>
<feature type="binding site" evidence="17">
    <location>
        <position position="1011"/>
    </location>
    <ligand>
        <name>Ca(2+)</name>
        <dbReference type="ChEBI" id="CHEBI:29108"/>
    </ligand>
</feature>
<keyword evidence="16" id="KW-0407">Ion channel</keyword>
<dbReference type="Pfam" id="PF16905">
    <property type="entry name" value="GPHH"/>
    <property type="match status" value="1"/>
</dbReference>
<feature type="transmembrane region" description="Helical" evidence="21">
    <location>
        <begin position="196"/>
        <end position="213"/>
    </location>
</feature>
<evidence type="ECO:0000256" key="7">
    <source>
        <dbReference type="ARBA" id="ARBA00022723"/>
    </source>
</evidence>
<reference evidence="23" key="2">
    <citation type="submission" date="2025-09" db="UniProtKB">
        <authorList>
            <consortium name="Ensembl"/>
        </authorList>
    </citation>
    <scope>IDENTIFICATION</scope>
</reference>
<feature type="binding site" evidence="17">
    <location>
        <position position="611"/>
    </location>
    <ligand>
        <name>Ca(2+)</name>
        <dbReference type="ChEBI" id="CHEBI:29108"/>
    </ligand>
</feature>
<evidence type="ECO:0000256" key="5">
    <source>
        <dbReference type="ARBA" id="ARBA00022673"/>
    </source>
</evidence>
<feature type="transmembrane region" description="Helical" evidence="21">
    <location>
        <begin position="1149"/>
        <end position="1169"/>
    </location>
</feature>
<evidence type="ECO:0000256" key="20">
    <source>
        <dbReference type="SAM" id="MobiDB-lite"/>
    </source>
</evidence>
<dbReference type="Gene3D" id="6.10.250.2500">
    <property type="match status" value="1"/>
</dbReference>
<evidence type="ECO:0000256" key="4">
    <source>
        <dbReference type="ARBA" id="ARBA00022568"/>
    </source>
</evidence>
<dbReference type="Gene3D" id="1.20.120.350">
    <property type="entry name" value="Voltage-gated potassium channels. Chain C"/>
    <property type="match status" value="4"/>
</dbReference>
<sequence length="1711" mass="194717">MEPASPQDDVKKRQQKEKSKKPVPPAAPRPARALFCLTLQNPLRKACISIVEWKPFEIIILLTIFANCVALAIYLPMPEDDTNVANSSLEKIEYAFLIFFAIEAMLKIIAYGFLFHTDAYLRNGWNVLDFSIVSLGLITMTLEQVNAKQGGTSGGKGGFDVKALRAFRVLRPLRLVSGVPSLQVVLNSIIKAMVPLLHIALLVLFMIIIYAIVGQELFKGKMHKTCYYLGTDVIATVALEKPAPCTSSGHGRHCTINGTECRSGWPGPNDGITHFDNFGFAMLTVYQCITMEGWTEVLYWVNDAIGNEWPWIYFVSLILLGSFFVLNLVLGVLSGEFTKEREKAKSRGTFQKLREKQQLEEDLKGYMDWITHAEVMDSDRARGEGTRSAWSKTLSLRVGFLALAILEGRQWRRWNRIFRRKCRDVVKSKFFYWLVILLVALNTLSIASEHHFQPEWLTQVQDNANRVLLALFVAEMLLKMYALGLRQYFMSLFNRFDCFVVCAGILEIILVELGTLSPLGISVLRCIRLLRIFKITRYWTSLSNLVASLLNSVRSIASLLLLLFLFIIVFALLGMQLFGGKFDFEDMEVRRSTFDNFPQALISVFQILTGEDWNSIMYDGIMAYGGPSFPGMLVCIYFIILFVCGNYILLNVFLAIAVDNLAEAESLTLAQKAKAEERKRRKMSRGYPEKSEDEKQMLAKKLEQKAKGEGIPTTAKLKVDEFESNVNEIKDPYPSADFPGDDEEDEPEIPLSPRPRPLAELQLKEKAVPMPEASSFFIFSPTNKFRMLCHRIVNATWFTNFILLFILLSSISLAAEDPIRAESFRNQILGYFDIGFTSVFTVEIVLKMTAYGAFLHKGSFCRNSFNILDLLVVAVSLISMGIESSAISVVKILRVLRVLRPLRAINRAKGLKHVVQCVFVAIKTIGNIVVVTTLLQFMFACIGVQLFKGKFYRCTDPSKMTEKECRGYFINYVDGDPTQIELQQRVWLHSSFHFDNVFSAMMSLFTVSTFEGWPELLYMAIDTNAEDTGPIYNYRVEIAMFFIIYIILIAFFMMNIFVGFVIVTFQEQGESEYKNCELDKNQRQCVQYALKARPLRRYIPKNPYQYQIWYVVTSSYFEYLMFFLILLNTICLGMQHYNQSAEMNHISDILNVAFTILFTLEMILKLMAFKAKGYFGDPWNVFDFLIVIGSIIDVILSEIDTVLASSGGLYCLGGGCDGIDSDDNSRVSITFFRLFRVMRLVKLLSRGEGVRTLLWTFIKSFQALPYVALLIVMLFFIYAVIGMQMFGKIAMVDGTQINRNNNFQTFPQAVLLLFRCATGEAWQEILLDCSYGKQCDPESDFAEGEEYTCGTGFAYFYFISFYMLCAFLIINLFVAVIMDNFDYLTRDWSILGPHHLDEFKRIWAEYDPDAKGRIKHLDVVTLLRRIQPPLGFGKFCPHRVACKRLVCMNMPLNSDGTVTFNATLFALVRTALKIKTEGNFEQANEELRAIIKKIWKRTSMKLLDQVIPPIGDDEVTVGKFYATFLIQEHFRKFMKRQEEYYGYRPKKNPVEIQAGLRSIEEEAAPEIHRAISGDLTAEEELERAMVEAAIEEGIYRRTGGLFGQVDSFLEPSSPLQPHVASQRPLQFTEVGSEDLDSPVFLDDFPQEGNSNVNNANSNDWLEGDEMVASTQLEMDEVEKAAVELLKGRETLQATKTALAPWEPRGEHEQTA</sequence>
<keyword evidence="14" id="KW-1015">Disulfide bond</keyword>
<feature type="transmembrane region" description="Helical" evidence="21">
    <location>
        <begin position="870"/>
        <end position="893"/>
    </location>
</feature>
<dbReference type="InterPro" id="IPR005446">
    <property type="entry name" value="VDCC_L_a1su"/>
</dbReference>
<feature type="transmembrane region" description="Helical" evidence="21">
    <location>
        <begin position="556"/>
        <end position="578"/>
    </location>
</feature>
<dbReference type="SMART" id="SM01062">
    <property type="entry name" value="Ca_chan_IQ"/>
    <property type="match status" value="1"/>
</dbReference>
<feature type="transmembrane region" description="Helical" evidence="21">
    <location>
        <begin position="1116"/>
        <end position="1137"/>
    </location>
</feature>
<evidence type="ECO:0000313" key="23">
    <source>
        <dbReference type="Ensembl" id="ENSCPGP00000013894.1"/>
    </source>
</evidence>
<keyword evidence="8" id="KW-0677">Repeat</keyword>
<dbReference type="PRINTS" id="PR01634">
    <property type="entry name" value="LVDCCALPHA1S"/>
</dbReference>
<dbReference type="Pfam" id="PF08763">
    <property type="entry name" value="Ca_chan_IQ"/>
    <property type="match status" value="1"/>
</dbReference>
<feature type="transmembrane region" description="Helical" evidence="21">
    <location>
        <begin position="797"/>
        <end position="816"/>
    </location>
</feature>
<dbReference type="GO" id="GO:0005509">
    <property type="term" value="F:calcium ion binding"/>
    <property type="evidence" value="ECO:0007669"/>
    <property type="project" value="InterPro"/>
</dbReference>
<dbReference type="Pfam" id="PF00520">
    <property type="entry name" value="Ion_trans"/>
    <property type="match status" value="4"/>
</dbReference>
<keyword evidence="4 19" id="KW-0109">Calcium transport</keyword>
<dbReference type="InterPro" id="IPR002077">
    <property type="entry name" value="VDCCAlpha1"/>
</dbReference>
<keyword evidence="9 17" id="KW-0106">Calcium</keyword>
<keyword evidence="24" id="KW-1185">Reference proteome</keyword>
<dbReference type="InterPro" id="IPR005821">
    <property type="entry name" value="Ion_trans_dom"/>
</dbReference>
<keyword evidence="10 19" id="KW-0851">Voltage-gated channel</keyword>
<dbReference type="PANTHER" id="PTHR45628">
    <property type="entry name" value="VOLTAGE-DEPENDENT CALCIUM CHANNEL TYPE A SUBUNIT ALPHA-1"/>
    <property type="match status" value="1"/>
</dbReference>
<protein>
    <recommendedName>
        <fullName evidence="19">Voltage-dependent L-type calcium channel subunit alpha</fullName>
    </recommendedName>
</protein>
<evidence type="ECO:0000256" key="21">
    <source>
        <dbReference type="SAM" id="Phobius"/>
    </source>
</evidence>
<dbReference type="FunFam" id="1.20.120.350:FF:000006">
    <property type="entry name" value="Voltage-dependent L-type calcium channel subunit alpha"/>
    <property type="match status" value="1"/>
</dbReference>
<dbReference type="FunFam" id="1.10.238.10:FF:000063">
    <property type="entry name" value="Voltage-dependent N-type calcium channel subunit alpha"/>
    <property type="match status" value="1"/>
</dbReference>
<keyword evidence="7 17" id="KW-0479">Metal-binding</keyword>
<dbReference type="PROSITE" id="PS50222">
    <property type="entry name" value="EF_HAND_2"/>
    <property type="match status" value="1"/>
</dbReference>
<evidence type="ECO:0000256" key="1">
    <source>
        <dbReference type="ARBA" id="ARBA00004141"/>
    </source>
</evidence>
<feature type="transmembrane region" description="Helical" evidence="21">
    <location>
        <begin position="1038"/>
        <end position="1065"/>
    </location>
</feature>
<evidence type="ECO:0000256" key="19">
    <source>
        <dbReference type="RuleBase" id="RU003808"/>
    </source>
</evidence>
<dbReference type="GO" id="GO:0008331">
    <property type="term" value="F:high voltage-gated calcium channel activity"/>
    <property type="evidence" value="ECO:0007669"/>
    <property type="project" value="TreeGrafter"/>
</dbReference>
<feature type="transmembrane region" description="Helical" evidence="21">
    <location>
        <begin position="914"/>
        <end position="947"/>
    </location>
</feature>
<evidence type="ECO:0000259" key="22">
    <source>
        <dbReference type="PROSITE" id="PS50222"/>
    </source>
</evidence>
<evidence type="ECO:0000256" key="14">
    <source>
        <dbReference type="ARBA" id="ARBA00023157"/>
    </source>
</evidence>
<proteinExistence type="inferred from homology"/>
<keyword evidence="15 18" id="KW-0325">Glycoprotein</keyword>
<feature type="transmembrane region" description="Helical" evidence="21">
    <location>
        <begin position="1355"/>
        <end position="1378"/>
    </location>
</feature>
<keyword evidence="13 21" id="KW-0472">Membrane</keyword>
<feature type="transmembrane region" description="Helical" evidence="21">
    <location>
        <begin position="311"/>
        <end position="333"/>
    </location>
</feature>
<keyword evidence="5 19" id="KW-0107">Calcium channel</keyword>
<dbReference type="InterPro" id="IPR014873">
    <property type="entry name" value="VDCC_a1su_IQ"/>
</dbReference>
<feature type="region of interest" description="Disordered" evidence="20">
    <location>
        <begin position="1"/>
        <end position="27"/>
    </location>
</feature>
<evidence type="ECO:0000256" key="11">
    <source>
        <dbReference type="ARBA" id="ARBA00022989"/>
    </source>
</evidence>
<dbReference type="Proteomes" id="UP000694419">
    <property type="component" value="Unplaced"/>
</dbReference>
<dbReference type="FunFam" id="1.10.287.70:FF:000021">
    <property type="entry name" value="Voltage-dependent L-type calcium channel subunit alpha"/>
    <property type="match status" value="1"/>
</dbReference>
<dbReference type="FunFam" id="1.20.120.350:FF:000040">
    <property type="entry name" value="Voltage-dependent L-type calcium channel subunit alpha"/>
    <property type="match status" value="1"/>
</dbReference>
<dbReference type="InterPro" id="IPR002048">
    <property type="entry name" value="EF_hand_dom"/>
</dbReference>
<evidence type="ECO:0000256" key="6">
    <source>
        <dbReference type="ARBA" id="ARBA00022692"/>
    </source>
</evidence>
<evidence type="ECO:0000256" key="13">
    <source>
        <dbReference type="ARBA" id="ARBA00023136"/>
    </source>
</evidence>
<evidence type="ECO:0000256" key="3">
    <source>
        <dbReference type="ARBA" id="ARBA00022553"/>
    </source>
</evidence>
<feature type="compositionally biased region" description="Acidic residues" evidence="20">
    <location>
        <begin position="739"/>
        <end position="748"/>
    </location>
</feature>
<dbReference type="GO" id="GO:0005891">
    <property type="term" value="C:voltage-gated calcium channel complex"/>
    <property type="evidence" value="ECO:0007669"/>
    <property type="project" value="InterPro"/>
</dbReference>
<feature type="transmembrane region" description="Helical" evidence="21">
    <location>
        <begin position="828"/>
        <end position="850"/>
    </location>
</feature>
<dbReference type="PRINTS" id="PR00167">
    <property type="entry name" value="CACHANNEL"/>
</dbReference>
<dbReference type="InterPro" id="IPR050599">
    <property type="entry name" value="VDCC_alpha-1_subunit"/>
</dbReference>
<evidence type="ECO:0000256" key="12">
    <source>
        <dbReference type="ARBA" id="ARBA00023065"/>
    </source>
</evidence>
<dbReference type="Gene3D" id="6.10.250.2180">
    <property type="match status" value="1"/>
</dbReference>
<dbReference type="InterPro" id="IPR005450">
    <property type="entry name" value="VDCC_L_a1ssu"/>
</dbReference>
<feature type="region of interest" description="Disordered" evidence="20">
    <location>
        <begin position="728"/>
        <end position="754"/>
    </location>
</feature>